<dbReference type="AlphaFoldDB" id="A0A1M7MCK8"/>
<dbReference type="Proteomes" id="UP000184121">
    <property type="component" value="Unassembled WGS sequence"/>
</dbReference>
<accession>A0A1M7MCK8</accession>
<reference evidence="2" key="1">
    <citation type="submission" date="2016-11" db="EMBL/GenBank/DDBJ databases">
        <authorList>
            <person name="Varghese N."/>
            <person name="Submissions S."/>
        </authorList>
    </citation>
    <scope>NUCLEOTIDE SEQUENCE [LARGE SCALE GENOMIC DNA]</scope>
    <source>
        <strain evidence="2">DSM 1811</strain>
    </source>
</reference>
<keyword evidence="2" id="KW-1185">Reference proteome</keyword>
<evidence type="ECO:0000313" key="1">
    <source>
        <dbReference type="EMBL" id="SHM88075.1"/>
    </source>
</evidence>
<organism evidence="1 2">
    <name type="scientific">Flavobacterium saccharophilum</name>
    <dbReference type="NCBI Taxonomy" id="29534"/>
    <lineage>
        <taxon>Bacteria</taxon>
        <taxon>Pseudomonadati</taxon>
        <taxon>Bacteroidota</taxon>
        <taxon>Flavobacteriia</taxon>
        <taxon>Flavobacteriales</taxon>
        <taxon>Flavobacteriaceae</taxon>
        <taxon>Flavobacterium</taxon>
    </lineage>
</organism>
<dbReference type="STRING" id="29534.SAMN05444366_4456"/>
<dbReference type="RefSeq" id="WP_072975945.1">
    <property type="nucleotide sequence ID" value="NZ_FRBY01000007.1"/>
</dbReference>
<gene>
    <name evidence="1" type="ORF">SAMN05444366_4456</name>
</gene>
<evidence type="ECO:0000313" key="2">
    <source>
        <dbReference type="Proteomes" id="UP000184121"/>
    </source>
</evidence>
<protein>
    <submittedName>
        <fullName evidence="1">Uncharacterized protein</fullName>
    </submittedName>
</protein>
<sequence length="315" mass="37041">MKFIKLLSIFFFLFISCKKNDNPKTTYNDKKEVTGNVKHNHNSEYKTWYFSSLNFDKSYKNFTILISNDSIKILNANHLKCQGEIVQEKTTFKKYFKSDKTANEIREKLGKDYNLNTINEIIVISNANGDLTEEGCLFPFNELFVVDNKLFFYDKQYYCFASTEDKKLDNQSNLESVNIQLPYSKKIDVDNVKYYMIKENLIKGLDDFSCGDQEVRYLPLLSKNNINLILVPQDCGDFPYRFYLLTIKDNKVISNLYVEGEWGEPEQTERKTITTFSIDEKYIIEIQTIEIYNGKIESKEFTKYKINQEGIFVKS</sequence>
<proteinExistence type="predicted"/>
<dbReference type="PROSITE" id="PS51257">
    <property type="entry name" value="PROKAR_LIPOPROTEIN"/>
    <property type="match status" value="1"/>
</dbReference>
<dbReference type="OrthoDB" id="7059836at2"/>
<name>A0A1M7MCK8_9FLAO</name>
<dbReference type="EMBL" id="FRBY01000007">
    <property type="protein sequence ID" value="SHM88075.1"/>
    <property type="molecule type" value="Genomic_DNA"/>
</dbReference>